<evidence type="ECO:0000256" key="9">
    <source>
        <dbReference type="SAM" id="Phobius"/>
    </source>
</evidence>
<dbReference type="PANTHER" id="PTHR24228">
    <property type="entry name" value="B2 BRADYKININ RECEPTOR/ANGIOTENSIN II RECEPTOR"/>
    <property type="match status" value="1"/>
</dbReference>
<keyword evidence="4 9" id="KW-1133">Transmembrane helix</keyword>
<evidence type="ECO:0000256" key="4">
    <source>
        <dbReference type="ARBA" id="ARBA00022989"/>
    </source>
</evidence>
<evidence type="ECO:0000256" key="7">
    <source>
        <dbReference type="ARBA" id="ARBA00023170"/>
    </source>
</evidence>
<dbReference type="InterPro" id="IPR000276">
    <property type="entry name" value="GPCR_Rhodpsn"/>
</dbReference>
<feature type="transmembrane region" description="Helical" evidence="9">
    <location>
        <begin position="169"/>
        <end position="192"/>
    </location>
</feature>
<dbReference type="SUPFAM" id="SSF81321">
    <property type="entry name" value="Family A G protein-coupled receptor-like"/>
    <property type="match status" value="1"/>
</dbReference>
<evidence type="ECO:0000313" key="11">
    <source>
        <dbReference type="Proteomes" id="UP000695022"/>
    </source>
</evidence>
<dbReference type="PROSITE" id="PS50262">
    <property type="entry name" value="G_PROTEIN_RECEP_F1_2"/>
    <property type="match status" value="1"/>
</dbReference>
<evidence type="ECO:0000256" key="3">
    <source>
        <dbReference type="ARBA" id="ARBA00022692"/>
    </source>
</evidence>
<keyword evidence="5" id="KW-0297">G-protein coupled receptor</keyword>
<evidence type="ECO:0000256" key="2">
    <source>
        <dbReference type="ARBA" id="ARBA00022475"/>
    </source>
</evidence>
<keyword evidence="3 9" id="KW-0812">Transmembrane</keyword>
<evidence type="ECO:0000256" key="6">
    <source>
        <dbReference type="ARBA" id="ARBA00023136"/>
    </source>
</evidence>
<dbReference type="PRINTS" id="PR00237">
    <property type="entry name" value="GPCRRHODOPSN"/>
</dbReference>
<dbReference type="CDD" id="cd00637">
    <property type="entry name" value="7tm_classA_rhodopsin-like"/>
    <property type="match status" value="1"/>
</dbReference>
<feature type="transmembrane region" description="Helical" evidence="9">
    <location>
        <begin position="75"/>
        <end position="102"/>
    </location>
</feature>
<keyword evidence="11" id="KW-1185">Reference proteome</keyword>
<dbReference type="GeneID" id="106820990"/>
<comment type="subcellular location">
    <subcellularLocation>
        <location evidence="1">Cell membrane</location>
        <topology evidence="1">Multi-pass membrane protein</topology>
    </subcellularLocation>
</comment>
<dbReference type="PANTHER" id="PTHR24228:SF75">
    <property type="entry name" value="G-PROTEIN COUPLED RECEPTORS FAMILY 1 PROFILE DOMAIN-CONTAINING PROTEIN"/>
    <property type="match status" value="1"/>
</dbReference>
<name>A0ABM1F9H2_PRICU</name>
<reference evidence="12" key="1">
    <citation type="submission" date="2025-08" db="UniProtKB">
        <authorList>
            <consortium name="RefSeq"/>
        </authorList>
    </citation>
    <scope>IDENTIFICATION</scope>
</reference>
<keyword evidence="7" id="KW-0675">Receptor</keyword>
<evidence type="ECO:0000256" key="5">
    <source>
        <dbReference type="ARBA" id="ARBA00023040"/>
    </source>
</evidence>
<organism evidence="11 12">
    <name type="scientific">Priapulus caudatus</name>
    <name type="common">Priapulid worm</name>
    <dbReference type="NCBI Taxonomy" id="37621"/>
    <lineage>
        <taxon>Eukaryota</taxon>
        <taxon>Metazoa</taxon>
        <taxon>Ecdysozoa</taxon>
        <taxon>Scalidophora</taxon>
        <taxon>Priapulida</taxon>
        <taxon>Priapulimorpha</taxon>
        <taxon>Priapulimorphida</taxon>
        <taxon>Priapulidae</taxon>
        <taxon>Priapulus</taxon>
    </lineage>
</organism>
<keyword evidence="6 9" id="KW-0472">Membrane</keyword>
<feature type="transmembrane region" description="Helical" evidence="9">
    <location>
        <begin position="140"/>
        <end position="163"/>
    </location>
</feature>
<proteinExistence type="predicted"/>
<dbReference type="Gene3D" id="1.20.1070.10">
    <property type="entry name" value="Rhodopsin 7-helix transmembrane proteins"/>
    <property type="match status" value="1"/>
</dbReference>
<dbReference type="Proteomes" id="UP000695022">
    <property type="component" value="Unplaced"/>
</dbReference>
<evidence type="ECO:0000256" key="8">
    <source>
        <dbReference type="ARBA" id="ARBA00023224"/>
    </source>
</evidence>
<evidence type="ECO:0000313" key="12">
    <source>
        <dbReference type="RefSeq" id="XP_014681093.1"/>
    </source>
</evidence>
<sequence>MVHNSTLHYDKVLRYIALCKHQLYPQIFTWRNTTLLCVAIWVASILIDIPTTLGWGSNGYDEKAMICLYDRTYEYSYTLFFAITSVFIPIGIVFICYLKIFLFVRAKKKELRLAENAGTTPTTARNSKAQRDEIRLARTLFIIFIAFFICWGSYAFLVVFDIYDKAPKIWHAISIELAHATSSGVNFILYGATNAQFRNAYKQILCPRRAQVAPSSMVTHTEGITMQKARFSNYRAATGETIKQVETIT</sequence>
<dbReference type="InterPro" id="IPR017452">
    <property type="entry name" value="GPCR_Rhodpsn_7TM"/>
</dbReference>
<dbReference type="Pfam" id="PF00001">
    <property type="entry name" value="7tm_1"/>
    <property type="match status" value="1"/>
</dbReference>
<feature type="domain" description="G-protein coupled receptors family 1 profile" evidence="10">
    <location>
        <begin position="1"/>
        <end position="190"/>
    </location>
</feature>
<evidence type="ECO:0000256" key="1">
    <source>
        <dbReference type="ARBA" id="ARBA00004651"/>
    </source>
</evidence>
<dbReference type="RefSeq" id="XP_014681093.1">
    <property type="nucleotide sequence ID" value="XM_014825607.1"/>
</dbReference>
<feature type="transmembrane region" description="Helical" evidence="9">
    <location>
        <begin position="35"/>
        <end position="55"/>
    </location>
</feature>
<keyword evidence="8" id="KW-0807">Transducer</keyword>
<evidence type="ECO:0000259" key="10">
    <source>
        <dbReference type="PROSITE" id="PS50262"/>
    </source>
</evidence>
<accession>A0ABM1F9H2</accession>
<protein>
    <submittedName>
        <fullName evidence="12">Tyramine receptor Ser-2-like</fullName>
    </submittedName>
</protein>
<gene>
    <name evidence="12" type="primary">LOC106820990</name>
</gene>
<keyword evidence="2" id="KW-1003">Cell membrane</keyword>